<dbReference type="InterPro" id="IPR005349">
    <property type="entry name" value="TMEM14"/>
</dbReference>
<keyword evidence="8" id="KW-1185">Reference proteome</keyword>
<evidence type="ECO:0000313" key="7">
    <source>
        <dbReference type="EMBL" id="KAL3785705.1"/>
    </source>
</evidence>
<evidence type="ECO:0000256" key="5">
    <source>
        <dbReference type="ARBA" id="ARBA00023136"/>
    </source>
</evidence>
<dbReference type="AlphaFoldDB" id="A0ABD3PC53"/>
<dbReference type="GO" id="GO:0016020">
    <property type="term" value="C:membrane"/>
    <property type="evidence" value="ECO:0007669"/>
    <property type="project" value="UniProtKB-SubCell"/>
</dbReference>
<dbReference type="EMBL" id="JABMIG020000211">
    <property type="protein sequence ID" value="KAL3785705.1"/>
    <property type="molecule type" value="Genomic_DNA"/>
</dbReference>
<organism evidence="7 8">
    <name type="scientific">Cyclotella cryptica</name>
    <dbReference type="NCBI Taxonomy" id="29204"/>
    <lineage>
        <taxon>Eukaryota</taxon>
        <taxon>Sar</taxon>
        <taxon>Stramenopiles</taxon>
        <taxon>Ochrophyta</taxon>
        <taxon>Bacillariophyta</taxon>
        <taxon>Coscinodiscophyceae</taxon>
        <taxon>Thalassiosirophycidae</taxon>
        <taxon>Stephanodiscales</taxon>
        <taxon>Stephanodiscaceae</taxon>
        <taxon>Cyclotella</taxon>
    </lineage>
</organism>
<evidence type="ECO:0000256" key="6">
    <source>
        <dbReference type="SAM" id="Phobius"/>
    </source>
</evidence>
<comment type="subcellular location">
    <subcellularLocation>
        <location evidence="1">Membrane</location>
    </subcellularLocation>
</comment>
<sequence length="110" mass="10939">MAPPGSAHPAFGLGALTIAGGIAGYVRKNSKASLGAGVVCGSLLIASGVMISGDSQYNGHSLAAGTSGLMALGMGQRFFKTGKFMPSGLVAVLGAASLAYHVNKALEWKD</sequence>
<keyword evidence="5 6" id="KW-0472">Membrane</keyword>
<evidence type="ECO:0000256" key="3">
    <source>
        <dbReference type="ARBA" id="ARBA00022692"/>
    </source>
</evidence>
<keyword evidence="4 6" id="KW-1133">Transmembrane helix</keyword>
<reference evidence="7 8" key="1">
    <citation type="journal article" date="2020" name="G3 (Bethesda)">
        <title>Improved Reference Genome for Cyclotella cryptica CCMP332, a Model for Cell Wall Morphogenesis, Salinity Adaptation, and Lipid Production in Diatoms (Bacillariophyta).</title>
        <authorList>
            <person name="Roberts W.R."/>
            <person name="Downey K.M."/>
            <person name="Ruck E.C."/>
            <person name="Traller J.C."/>
            <person name="Alverson A.J."/>
        </authorList>
    </citation>
    <scope>NUCLEOTIDE SEQUENCE [LARGE SCALE GENOMIC DNA]</scope>
    <source>
        <strain evidence="7 8">CCMP332</strain>
    </source>
</reference>
<dbReference type="InterPro" id="IPR044890">
    <property type="entry name" value="TMEM14_sf"/>
</dbReference>
<dbReference type="PANTHER" id="PTHR12668">
    <property type="entry name" value="TRANSMEMBRANE PROTEIN 14, 15"/>
    <property type="match status" value="1"/>
</dbReference>
<dbReference type="Proteomes" id="UP001516023">
    <property type="component" value="Unassembled WGS sequence"/>
</dbReference>
<evidence type="ECO:0000256" key="4">
    <source>
        <dbReference type="ARBA" id="ARBA00022989"/>
    </source>
</evidence>
<dbReference type="Gene3D" id="1.10.10.1740">
    <property type="entry name" value="Transmembrane protein 14-like"/>
    <property type="match status" value="1"/>
</dbReference>
<evidence type="ECO:0000256" key="2">
    <source>
        <dbReference type="ARBA" id="ARBA00007590"/>
    </source>
</evidence>
<proteinExistence type="inferred from homology"/>
<dbReference type="PANTHER" id="PTHR12668:SF53">
    <property type="entry name" value="TMEM14 PROTEIN HOMOLOG YJR085C"/>
    <property type="match status" value="1"/>
</dbReference>
<evidence type="ECO:0000313" key="8">
    <source>
        <dbReference type="Proteomes" id="UP001516023"/>
    </source>
</evidence>
<dbReference type="Pfam" id="PF03647">
    <property type="entry name" value="Tmemb_14"/>
    <property type="match status" value="1"/>
</dbReference>
<feature type="transmembrane region" description="Helical" evidence="6">
    <location>
        <begin position="84"/>
        <end position="102"/>
    </location>
</feature>
<name>A0ABD3PC53_9STRA</name>
<accession>A0ABD3PC53</accession>
<comment type="caution">
    <text evidence="7">The sequence shown here is derived from an EMBL/GenBank/DDBJ whole genome shotgun (WGS) entry which is preliminary data.</text>
</comment>
<protein>
    <recommendedName>
        <fullName evidence="9">Transmembrane protein 14C</fullName>
    </recommendedName>
</protein>
<evidence type="ECO:0000256" key="1">
    <source>
        <dbReference type="ARBA" id="ARBA00004370"/>
    </source>
</evidence>
<comment type="similarity">
    <text evidence="2">Belongs to the TMEM14 family.</text>
</comment>
<feature type="transmembrane region" description="Helical" evidence="6">
    <location>
        <begin position="6"/>
        <end position="26"/>
    </location>
</feature>
<feature type="transmembrane region" description="Helical" evidence="6">
    <location>
        <begin position="33"/>
        <end position="51"/>
    </location>
</feature>
<gene>
    <name evidence="7" type="ORF">HJC23_008738</name>
</gene>
<evidence type="ECO:0008006" key="9">
    <source>
        <dbReference type="Google" id="ProtNLM"/>
    </source>
</evidence>
<keyword evidence="3 6" id="KW-0812">Transmembrane</keyword>